<gene>
    <name evidence="2" type="ORF">FPRO_02229</name>
</gene>
<keyword evidence="3" id="KW-1185">Reference proteome</keyword>
<dbReference type="RefSeq" id="XP_031078103.1">
    <property type="nucleotide sequence ID" value="XM_031227691.1"/>
</dbReference>
<feature type="compositionally biased region" description="Polar residues" evidence="1">
    <location>
        <begin position="21"/>
        <end position="30"/>
    </location>
</feature>
<dbReference type="GeneID" id="42047115"/>
<accession>A0A1L7VDK9</accession>
<reference evidence="3" key="1">
    <citation type="journal article" date="2016" name="Genome Biol. Evol.">
        <title>Comparative 'omics' of the Fusarium fujikuroi species complex highlights differences in genetic potential and metabolite synthesis.</title>
        <authorList>
            <person name="Niehaus E.-M."/>
            <person name="Muensterkoetter M."/>
            <person name="Proctor R.H."/>
            <person name="Brown D.W."/>
            <person name="Sharon A."/>
            <person name="Idan Y."/>
            <person name="Oren-Young L."/>
            <person name="Sieber C.M."/>
            <person name="Novak O."/>
            <person name="Pencik A."/>
            <person name="Tarkowska D."/>
            <person name="Hromadova K."/>
            <person name="Freeman S."/>
            <person name="Maymon M."/>
            <person name="Elazar M."/>
            <person name="Youssef S.A."/>
            <person name="El-Shabrawy E.S.M."/>
            <person name="Shalaby A.B.A."/>
            <person name="Houterman P."/>
            <person name="Brock N.L."/>
            <person name="Burkhardt I."/>
            <person name="Tsavkelova E.A."/>
            <person name="Dickschat J.S."/>
            <person name="Galuszka P."/>
            <person name="Gueldener U."/>
            <person name="Tudzynski B."/>
        </authorList>
    </citation>
    <scope>NUCLEOTIDE SEQUENCE [LARGE SCALE GENOMIC DNA]</scope>
    <source>
        <strain evidence="3">ET1</strain>
    </source>
</reference>
<feature type="compositionally biased region" description="Basic and acidic residues" evidence="1">
    <location>
        <begin position="32"/>
        <end position="44"/>
    </location>
</feature>
<dbReference type="InterPro" id="IPR021709">
    <property type="entry name" value="DUF3292"/>
</dbReference>
<comment type="caution">
    <text evidence="2">The sequence shown here is derived from an EMBL/GenBank/DDBJ whole genome shotgun (WGS) entry which is preliminary data.</text>
</comment>
<name>A0A1L7VDK9_FUSPR</name>
<protein>
    <submittedName>
        <fullName evidence="2">Uncharacterized protein</fullName>
    </submittedName>
</protein>
<organism evidence="2 3">
    <name type="scientific">Fusarium proliferatum (strain ET1)</name>
    <name type="common">Orchid endophyte fungus</name>
    <dbReference type="NCBI Taxonomy" id="1227346"/>
    <lineage>
        <taxon>Eukaryota</taxon>
        <taxon>Fungi</taxon>
        <taxon>Dikarya</taxon>
        <taxon>Ascomycota</taxon>
        <taxon>Pezizomycotina</taxon>
        <taxon>Sordariomycetes</taxon>
        <taxon>Hypocreomycetidae</taxon>
        <taxon>Hypocreales</taxon>
        <taxon>Nectriaceae</taxon>
        <taxon>Fusarium</taxon>
        <taxon>Fusarium fujikuroi species complex</taxon>
    </lineage>
</organism>
<proteinExistence type="predicted"/>
<dbReference type="AlphaFoldDB" id="A0A1L7VDK9"/>
<dbReference type="VEuPathDB" id="FungiDB:FPRO_02229"/>
<evidence type="ECO:0000313" key="2">
    <source>
        <dbReference type="EMBL" id="CZR37510.1"/>
    </source>
</evidence>
<evidence type="ECO:0000256" key="1">
    <source>
        <dbReference type="SAM" id="MobiDB-lite"/>
    </source>
</evidence>
<dbReference type="EMBL" id="FJOF01000002">
    <property type="protein sequence ID" value="CZR37510.1"/>
    <property type="molecule type" value="Genomic_DNA"/>
</dbReference>
<sequence length="125" mass="14050">MDKDAHQTRHIAANLEHGADGSTTLHTSVQHEPLRHDEGKKVNKDVIANPAEVQDVGWDDDQIRPEDYAIDGIKNEDIWLLVRRFNKLNTIADVLTHSFEKPGSHTAPTALHLWSHPLKPSVVKT</sequence>
<dbReference type="Pfam" id="PF11696">
    <property type="entry name" value="DUF3292"/>
    <property type="match status" value="1"/>
</dbReference>
<evidence type="ECO:0000313" key="3">
    <source>
        <dbReference type="Proteomes" id="UP000183971"/>
    </source>
</evidence>
<feature type="region of interest" description="Disordered" evidence="1">
    <location>
        <begin position="1"/>
        <end position="45"/>
    </location>
</feature>
<dbReference type="Proteomes" id="UP000183971">
    <property type="component" value="Unassembled WGS sequence"/>
</dbReference>